<keyword evidence="3" id="KW-0804">Transcription</keyword>
<comment type="caution">
    <text evidence="6">The sequence shown here is derived from an EMBL/GenBank/DDBJ whole genome shotgun (WGS) entry which is preliminary data.</text>
</comment>
<evidence type="ECO:0000256" key="1">
    <source>
        <dbReference type="ARBA" id="ARBA00023015"/>
    </source>
</evidence>
<dbReference type="InterPro" id="IPR015943">
    <property type="entry name" value="WD40/YVTN_repeat-like_dom_sf"/>
</dbReference>
<keyword evidence="4" id="KW-0472">Membrane</keyword>
<feature type="transmembrane region" description="Helical" evidence="4">
    <location>
        <begin position="751"/>
        <end position="772"/>
    </location>
</feature>
<dbReference type="FunFam" id="2.130.10.10:FF:000891">
    <property type="entry name" value="Two-component system sensor histidine kinase/response regulator, hybrid (One-component system)"/>
    <property type="match status" value="1"/>
</dbReference>
<dbReference type="InterPro" id="IPR011110">
    <property type="entry name" value="Reg_prop"/>
</dbReference>
<gene>
    <name evidence="6" type="ORF">M099_0916</name>
</gene>
<dbReference type="PROSITE" id="PS00041">
    <property type="entry name" value="HTH_ARAC_FAMILY_1"/>
    <property type="match status" value="1"/>
</dbReference>
<keyword evidence="2" id="KW-0238">DNA-binding</keyword>
<dbReference type="PROSITE" id="PS01124">
    <property type="entry name" value="HTH_ARAC_FAMILY_2"/>
    <property type="match status" value="1"/>
</dbReference>
<evidence type="ECO:0000256" key="4">
    <source>
        <dbReference type="SAM" id="Phobius"/>
    </source>
</evidence>
<name>A0A069SL12_PHOVU</name>
<dbReference type="InterPro" id="IPR020449">
    <property type="entry name" value="Tscrpt_reg_AraC-type_HTH"/>
</dbReference>
<organism evidence="6 7">
    <name type="scientific">Phocaeicola vulgatus str. 3975 RP4</name>
    <dbReference type="NCBI Taxonomy" id="1339352"/>
    <lineage>
        <taxon>Bacteria</taxon>
        <taxon>Pseudomonadati</taxon>
        <taxon>Bacteroidota</taxon>
        <taxon>Bacteroidia</taxon>
        <taxon>Bacteroidales</taxon>
        <taxon>Bacteroidaceae</taxon>
        <taxon>Phocaeicola</taxon>
    </lineage>
</organism>
<keyword evidence="1" id="KW-0805">Transcription regulation</keyword>
<dbReference type="PRINTS" id="PR00032">
    <property type="entry name" value="HTHARAC"/>
</dbReference>
<dbReference type="SUPFAM" id="SSF101898">
    <property type="entry name" value="NHL repeat"/>
    <property type="match status" value="1"/>
</dbReference>
<dbReference type="Pfam" id="PF12833">
    <property type="entry name" value="HTH_18"/>
    <property type="match status" value="1"/>
</dbReference>
<dbReference type="SUPFAM" id="SSF63829">
    <property type="entry name" value="Calcium-dependent phosphotriesterase"/>
    <property type="match status" value="2"/>
</dbReference>
<dbReference type="PATRIC" id="fig|1339352.3.peg.885"/>
<feature type="domain" description="HTH araC/xylS-type" evidence="5">
    <location>
        <begin position="833"/>
        <end position="932"/>
    </location>
</feature>
<proteinExistence type="predicted"/>
<evidence type="ECO:0000256" key="2">
    <source>
        <dbReference type="ARBA" id="ARBA00023125"/>
    </source>
</evidence>
<dbReference type="Gene3D" id="1.10.10.60">
    <property type="entry name" value="Homeodomain-like"/>
    <property type="match status" value="2"/>
</dbReference>
<dbReference type="AlphaFoldDB" id="A0A069SL12"/>
<sequence>MYRILLILYIIWGGVSIASGQDFNYSFTQLSTNQGLSQASVTSVTMDQKGRLWIGTQSGLNYYFQQQLKTFIHHESDSLSLPNNYINHIVEDSLGTIWVATSKEMVLYNSDNHNFTPTGYNCIYSSLCIEGGILFGSENIIFRYNYKSRTMDSIYICQKKNLDISEYRIQKMVQLKKNKILIGTKEQGIYLYDCCTQQLTRFTSDIHHLLISLYVVSDKYVYASFYGNGIYCYNQDGKIVKSYTSKTSSLNNNYVLDIIEHKGQLWIATDGGGINILDMNSDQIKVMCHVAGDNFSLPVNSIVLLYEDRNGNLWAGSVRGGIFNIKKTYIRTYKDVALNNSNGLSDKSIISLYEDDDDKLWIGTDGGGINLYDPHTDQFTHFPSTYGDKVASIAKISEKELMVSLYTKGIFIFNKITGTYRPFTIVDEGTNYKECFYGYLPLAHQVANDKIYIISYRPWVYHPLSGKFSLMPTNNLKNTDALRLVYSNEHFSLLKRVNQIFYVPQENDSISLLCEIDPEETITALAYQDSTIWIGTDRGLGCYDMIHKKFHHIHTNYFEKISFLIGDKKGRLWICAHNKLFSYLIKEKKFTLWNSSDGFLPNDILAAHYTLSNPNFVYLGGAEGLVKINTNIPQSETQIPQISLADIKFNGCSYLKQMKNQTLHIPWNYNSLTIHICVKNEDIFQKNLLRYTISGRGKQTVESFDSELSLSSLSPGKYKIWVSSSTKDGEYTTPVPIINIVITPPWYKSSWFFSICTLLFILFTIKIALWVFHKKKKEMRDEMGDFVQTVLYNVLGNKEENTKEKDLEEITDASYPQSMEATPLSSADADFIKKLDQIINENLSSEKLSIKYLTDTMAMSRASLYNKVKQITGLGVNEYINRLRIERSVYLLANTNLSISEISYEVGFSYPRYFSTSFKQMKGVTPSQFKEKNKNSGHI</sequence>
<dbReference type="Gene3D" id="2.130.10.10">
    <property type="entry name" value="YVTN repeat-like/Quinoprotein amine dehydrogenase"/>
    <property type="match status" value="2"/>
</dbReference>
<dbReference type="GO" id="GO:0043565">
    <property type="term" value="F:sequence-specific DNA binding"/>
    <property type="evidence" value="ECO:0007669"/>
    <property type="project" value="InterPro"/>
</dbReference>
<evidence type="ECO:0000259" key="5">
    <source>
        <dbReference type="PROSITE" id="PS01124"/>
    </source>
</evidence>
<protein>
    <submittedName>
        <fullName evidence="6">Bacterial regulatory helix-turn-helix s, AraC family protein</fullName>
    </submittedName>
</protein>
<dbReference type="SMART" id="SM00342">
    <property type="entry name" value="HTH_ARAC"/>
    <property type="match status" value="1"/>
</dbReference>
<evidence type="ECO:0000313" key="6">
    <source>
        <dbReference type="EMBL" id="KDS55619.1"/>
    </source>
</evidence>
<dbReference type="RefSeq" id="WP_005846304.1">
    <property type="nucleotide sequence ID" value="NZ_JNHM01000012.1"/>
</dbReference>
<dbReference type="Pfam" id="PF07494">
    <property type="entry name" value="Reg_prop"/>
    <property type="match status" value="4"/>
</dbReference>
<evidence type="ECO:0000256" key="3">
    <source>
        <dbReference type="ARBA" id="ARBA00023163"/>
    </source>
</evidence>
<dbReference type="PANTHER" id="PTHR43280:SF28">
    <property type="entry name" value="HTH-TYPE TRANSCRIPTIONAL ACTIVATOR RHAS"/>
    <property type="match status" value="1"/>
</dbReference>
<dbReference type="InterPro" id="IPR009057">
    <property type="entry name" value="Homeodomain-like_sf"/>
</dbReference>
<dbReference type="InterPro" id="IPR013783">
    <property type="entry name" value="Ig-like_fold"/>
</dbReference>
<dbReference type="PANTHER" id="PTHR43280">
    <property type="entry name" value="ARAC-FAMILY TRANSCRIPTIONAL REGULATOR"/>
    <property type="match status" value="1"/>
</dbReference>
<dbReference type="SUPFAM" id="SSF46689">
    <property type="entry name" value="Homeodomain-like"/>
    <property type="match status" value="1"/>
</dbReference>
<dbReference type="Proteomes" id="UP000027661">
    <property type="component" value="Unassembled WGS sequence"/>
</dbReference>
<keyword evidence="4" id="KW-1133">Transmembrane helix</keyword>
<dbReference type="InterPro" id="IPR018062">
    <property type="entry name" value="HTH_AraC-typ_CS"/>
</dbReference>
<keyword evidence="4" id="KW-0812">Transmembrane</keyword>
<dbReference type="InterPro" id="IPR018060">
    <property type="entry name" value="HTH_AraC"/>
</dbReference>
<accession>A0A069SL12</accession>
<dbReference type="GO" id="GO:0003700">
    <property type="term" value="F:DNA-binding transcription factor activity"/>
    <property type="evidence" value="ECO:0007669"/>
    <property type="project" value="InterPro"/>
</dbReference>
<dbReference type="Gene3D" id="2.60.40.10">
    <property type="entry name" value="Immunoglobulins"/>
    <property type="match status" value="1"/>
</dbReference>
<evidence type="ECO:0000313" key="7">
    <source>
        <dbReference type="Proteomes" id="UP000027661"/>
    </source>
</evidence>
<reference evidence="6 7" key="1">
    <citation type="submission" date="2014-04" db="EMBL/GenBank/DDBJ databases">
        <authorList>
            <person name="Sears C."/>
            <person name="Carroll K."/>
            <person name="Sack B.R."/>
            <person name="Qadri F."/>
            <person name="Myers L.L."/>
            <person name="Chung G.-T."/>
            <person name="Escheverria P."/>
            <person name="Fraser C.M."/>
            <person name="Sadzewicz L."/>
            <person name="Shefchek K.A."/>
            <person name="Tallon L."/>
            <person name="Das S.P."/>
            <person name="Daugherty S."/>
            <person name="Mongodin E.F."/>
        </authorList>
    </citation>
    <scope>NUCLEOTIDE SEQUENCE [LARGE SCALE GENOMIC DNA]</scope>
    <source>
        <strain evidence="6 7">3975 RP4</strain>
    </source>
</reference>
<dbReference type="EMBL" id="JNHM01000012">
    <property type="protein sequence ID" value="KDS55619.1"/>
    <property type="molecule type" value="Genomic_DNA"/>
</dbReference>